<feature type="region of interest" description="Disordered" evidence="1">
    <location>
        <begin position="21"/>
        <end position="48"/>
    </location>
</feature>
<proteinExistence type="predicted"/>
<feature type="non-terminal residue" evidence="2">
    <location>
        <position position="48"/>
    </location>
</feature>
<dbReference type="AlphaFoldDB" id="A0A381Z2T0"/>
<organism evidence="2">
    <name type="scientific">marine metagenome</name>
    <dbReference type="NCBI Taxonomy" id="408172"/>
    <lineage>
        <taxon>unclassified sequences</taxon>
        <taxon>metagenomes</taxon>
        <taxon>ecological metagenomes</taxon>
    </lineage>
</organism>
<accession>A0A381Z2T0</accession>
<gene>
    <name evidence="2" type="ORF">METZ01_LOCUS136442</name>
</gene>
<feature type="non-terminal residue" evidence="2">
    <location>
        <position position="1"/>
    </location>
</feature>
<protein>
    <submittedName>
        <fullName evidence="2">Uncharacterized protein</fullName>
    </submittedName>
</protein>
<dbReference type="EMBL" id="UINC01019749">
    <property type="protein sequence ID" value="SVA83588.1"/>
    <property type="molecule type" value="Genomic_DNA"/>
</dbReference>
<sequence>VSITQTPTHFFHNVDKEATTRANGIFDEQSPTTEARPSVGDADADVAV</sequence>
<reference evidence="2" key="1">
    <citation type="submission" date="2018-05" db="EMBL/GenBank/DDBJ databases">
        <authorList>
            <person name="Lanie J.A."/>
            <person name="Ng W.-L."/>
            <person name="Kazmierczak K.M."/>
            <person name="Andrzejewski T.M."/>
            <person name="Davidsen T.M."/>
            <person name="Wayne K.J."/>
            <person name="Tettelin H."/>
            <person name="Glass J.I."/>
            <person name="Rusch D."/>
            <person name="Podicherti R."/>
            <person name="Tsui H.-C.T."/>
            <person name="Winkler M.E."/>
        </authorList>
    </citation>
    <scope>NUCLEOTIDE SEQUENCE</scope>
</reference>
<evidence type="ECO:0000256" key="1">
    <source>
        <dbReference type="SAM" id="MobiDB-lite"/>
    </source>
</evidence>
<evidence type="ECO:0000313" key="2">
    <source>
        <dbReference type="EMBL" id="SVA83588.1"/>
    </source>
</evidence>
<name>A0A381Z2T0_9ZZZZ</name>